<evidence type="ECO:0000313" key="2">
    <source>
        <dbReference type="EMBL" id="RGM91425.1"/>
    </source>
</evidence>
<dbReference type="Gene3D" id="2.60.120.260">
    <property type="entry name" value="Galactose-binding domain-like"/>
    <property type="match status" value="1"/>
</dbReference>
<dbReference type="Pfam" id="PF08522">
    <property type="entry name" value="BT_3987-like_N"/>
    <property type="match status" value="2"/>
</dbReference>
<dbReference type="RefSeq" id="WP_117701784.1">
    <property type="nucleotide sequence ID" value="NZ_QSTW01000008.1"/>
</dbReference>
<dbReference type="PROSITE" id="PS51257">
    <property type="entry name" value="PROKAR_LIPOPROTEIN"/>
    <property type="match status" value="1"/>
</dbReference>
<proteinExistence type="predicted"/>
<comment type="caution">
    <text evidence="2">The sequence shown here is derived from an EMBL/GenBank/DDBJ whole genome shotgun (WGS) entry which is preliminary data.</text>
</comment>
<accession>A0A3E4Z8M7</accession>
<organism evidence="2 3">
    <name type="scientific">Phocaeicola plebeius</name>
    <dbReference type="NCBI Taxonomy" id="310297"/>
    <lineage>
        <taxon>Bacteria</taxon>
        <taxon>Pseudomonadati</taxon>
        <taxon>Bacteroidota</taxon>
        <taxon>Bacteroidia</taxon>
        <taxon>Bacteroidales</taxon>
        <taxon>Bacteroidaceae</taxon>
        <taxon>Phocaeicola</taxon>
    </lineage>
</organism>
<gene>
    <name evidence="2" type="ORF">DXB87_07925</name>
</gene>
<dbReference type="Gene3D" id="2.60.40.1740">
    <property type="entry name" value="hypothetical protein (bacova_03559)"/>
    <property type="match status" value="2"/>
</dbReference>
<sequence>MKLHHIFGAACVLGGTLALSSCEKYDELFPAQYHCVLNIKDAGIRNTELYTTEAEGTTPVSIMKTGSKGDVPANGTLVPMAAEAFQAYCTNNALKYAYLPAEYYSLPNEELQFSAQERYKIINVVLKTREISKLQESNHGQKYALPLLLHGNGASVHDSLLIIAPDIKAPSLELTSAGFVSAVQFTSKGEAKQTHTVELALPTPNAWGLKCSVTCNDEAIEAFQKYNAQNGNRYQQLPANAYTLPDNGVVTFAEAATTATMEVTFNRDAMQMGEYILPLTISNPNVEGMEIKASQKTVLLGVSYSPDKLVLKADQFKTNSIADGDGTGLTGLIDGLGAGLHFHSNWGTPVTNATYGNYIDVTLTAPIQSIKLDYWTRFENGNAAPTHIKLFTSVDGNDWTELGEIKSGLPTGANQQYSSPVYHAANPFSHFRFAVLTSTAGSMTSGGGSWFNLGELTLYGN</sequence>
<name>A0A3E4Z8M7_9BACT</name>
<dbReference type="InterPro" id="IPR008979">
    <property type="entry name" value="Galactose-bd-like_sf"/>
</dbReference>
<dbReference type="EMBL" id="QSTW01000008">
    <property type="protein sequence ID" value="RGM91425.1"/>
    <property type="molecule type" value="Genomic_DNA"/>
</dbReference>
<dbReference type="AlphaFoldDB" id="A0A3E4Z8M7"/>
<dbReference type="InterPro" id="IPR013728">
    <property type="entry name" value="BT_3987-like_N"/>
</dbReference>
<reference evidence="2 3" key="1">
    <citation type="submission" date="2018-08" db="EMBL/GenBank/DDBJ databases">
        <title>A genome reference for cultivated species of the human gut microbiota.</title>
        <authorList>
            <person name="Zou Y."/>
            <person name="Xue W."/>
            <person name="Luo G."/>
        </authorList>
    </citation>
    <scope>NUCLEOTIDE SEQUENCE [LARGE SCALE GENOMIC DNA]</scope>
    <source>
        <strain evidence="2 3">OM06-2</strain>
    </source>
</reference>
<feature type="domain" description="BT-3987-like N-terminal" evidence="1">
    <location>
        <begin position="48"/>
        <end position="151"/>
    </location>
</feature>
<evidence type="ECO:0000259" key="1">
    <source>
        <dbReference type="Pfam" id="PF08522"/>
    </source>
</evidence>
<dbReference type="Proteomes" id="UP000260814">
    <property type="component" value="Unassembled WGS sequence"/>
</dbReference>
<evidence type="ECO:0000313" key="3">
    <source>
        <dbReference type="Proteomes" id="UP000260814"/>
    </source>
</evidence>
<dbReference type="SUPFAM" id="SSF49785">
    <property type="entry name" value="Galactose-binding domain-like"/>
    <property type="match status" value="1"/>
</dbReference>
<feature type="domain" description="BT-3987-like N-terminal" evidence="1">
    <location>
        <begin position="184"/>
        <end position="285"/>
    </location>
</feature>
<protein>
    <submittedName>
        <fullName evidence="2">DUF1735 domain-containing protein</fullName>
    </submittedName>
</protein>